<organism evidence="1 2">
    <name type="scientific">Dreissena polymorpha</name>
    <name type="common">Zebra mussel</name>
    <name type="synonym">Mytilus polymorpha</name>
    <dbReference type="NCBI Taxonomy" id="45954"/>
    <lineage>
        <taxon>Eukaryota</taxon>
        <taxon>Metazoa</taxon>
        <taxon>Spiralia</taxon>
        <taxon>Lophotrochozoa</taxon>
        <taxon>Mollusca</taxon>
        <taxon>Bivalvia</taxon>
        <taxon>Autobranchia</taxon>
        <taxon>Heteroconchia</taxon>
        <taxon>Euheterodonta</taxon>
        <taxon>Imparidentia</taxon>
        <taxon>Neoheterodontei</taxon>
        <taxon>Myida</taxon>
        <taxon>Dreissenoidea</taxon>
        <taxon>Dreissenidae</taxon>
        <taxon>Dreissena</taxon>
    </lineage>
</organism>
<reference evidence="1" key="2">
    <citation type="submission" date="2020-11" db="EMBL/GenBank/DDBJ databases">
        <authorList>
            <person name="McCartney M.A."/>
            <person name="Auch B."/>
            <person name="Kono T."/>
            <person name="Mallez S."/>
            <person name="Becker A."/>
            <person name="Gohl D.M."/>
            <person name="Silverstein K.A.T."/>
            <person name="Koren S."/>
            <person name="Bechman K.B."/>
            <person name="Herman A."/>
            <person name="Abrahante J.E."/>
            <person name="Garbe J."/>
        </authorList>
    </citation>
    <scope>NUCLEOTIDE SEQUENCE</scope>
    <source>
        <strain evidence="1">Duluth1</strain>
        <tissue evidence="1">Whole animal</tissue>
    </source>
</reference>
<evidence type="ECO:0000313" key="1">
    <source>
        <dbReference type="EMBL" id="KAH3892899.1"/>
    </source>
</evidence>
<name>A0A9D4NFP5_DREPO</name>
<feature type="non-terminal residue" evidence="1">
    <location>
        <position position="1"/>
    </location>
</feature>
<comment type="caution">
    <text evidence="1">The sequence shown here is derived from an EMBL/GenBank/DDBJ whole genome shotgun (WGS) entry which is preliminary data.</text>
</comment>
<dbReference type="EMBL" id="JAIWYP010000001">
    <property type="protein sequence ID" value="KAH3892899.1"/>
    <property type="molecule type" value="Genomic_DNA"/>
</dbReference>
<accession>A0A9D4NFP5</accession>
<proteinExistence type="predicted"/>
<evidence type="ECO:0000313" key="2">
    <source>
        <dbReference type="Proteomes" id="UP000828390"/>
    </source>
</evidence>
<gene>
    <name evidence="1" type="ORF">DPMN_017034</name>
</gene>
<protein>
    <submittedName>
        <fullName evidence="1">Uncharacterized protein</fullName>
    </submittedName>
</protein>
<dbReference type="Proteomes" id="UP000828390">
    <property type="component" value="Unassembled WGS sequence"/>
</dbReference>
<keyword evidence="2" id="KW-1185">Reference proteome</keyword>
<sequence>VCYSRWCLVLNEVVDTTKDFSSGMSTTNQSRMLSEWIFSLGCLGENHVYQPLRTDD</sequence>
<reference evidence="1" key="1">
    <citation type="journal article" date="2019" name="bioRxiv">
        <title>The Genome of the Zebra Mussel, Dreissena polymorpha: A Resource for Invasive Species Research.</title>
        <authorList>
            <person name="McCartney M.A."/>
            <person name="Auch B."/>
            <person name="Kono T."/>
            <person name="Mallez S."/>
            <person name="Zhang Y."/>
            <person name="Obille A."/>
            <person name="Becker A."/>
            <person name="Abrahante J.E."/>
            <person name="Garbe J."/>
            <person name="Badalamenti J.P."/>
            <person name="Herman A."/>
            <person name="Mangelson H."/>
            <person name="Liachko I."/>
            <person name="Sullivan S."/>
            <person name="Sone E.D."/>
            <person name="Koren S."/>
            <person name="Silverstein K.A.T."/>
            <person name="Beckman K.B."/>
            <person name="Gohl D.M."/>
        </authorList>
    </citation>
    <scope>NUCLEOTIDE SEQUENCE</scope>
    <source>
        <strain evidence="1">Duluth1</strain>
        <tissue evidence="1">Whole animal</tissue>
    </source>
</reference>
<dbReference type="AlphaFoldDB" id="A0A9D4NFP5"/>